<accession>A0ACA9SAZ9</accession>
<sequence length="217" mass="25249">SGAELKLMTNMDEYLMVENSIRGGMTMASYRYAKANNPKCPDYDSSKPKFWVLYEDFNALYSGTMMQYMPTEILEKVGPEKVSDIRSIAPDAEIGYTLKVDLEVPVHLHDFFADYPLAPEKQIVSEDWLSLYNERLVYDKEVGGGKYMSREKLVQTLFTKKNYVVHYRALQTYMKFGMKVTKVHSALKFRQSPWMKEYIEENIRKHKIAKVNGDEFG</sequence>
<protein>
    <submittedName>
        <fullName evidence="1">6342_t:CDS:1</fullName>
    </submittedName>
</protein>
<keyword evidence="2" id="KW-1185">Reference proteome</keyword>
<feature type="non-terminal residue" evidence="1">
    <location>
        <position position="1"/>
    </location>
</feature>
<dbReference type="Proteomes" id="UP000789920">
    <property type="component" value="Unassembled WGS sequence"/>
</dbReference>
<feature type="non-terminal residue" evidence="1">
    <location>
        <position position="217"/>
    </location>
</feature>
<comment type="caution">
    <text evidence="1">The sequence shown here is derived from an EMBL/GenBank/DDBJ whole genome shotgun (WGS) entry which is preliminary data.</text>
</comment>
<organism evidence="1 2">
    <name type="scientific">Racocetra persica</name>
    <dbReference type="NCBI Taxonomy" id="160502"/>
    <lineage>
        <taxon>Eukaryota</taxon>
        <taxon>Fungi</taxon>
        <taxon>Fungi incertae sedis</taxon>
        <taxon>Mucoromycota</taxon>
        <taxon>Glomeromycotina</taxon>
        <taxon>Glomeromycetes</taxon>
        <taxon>Diversisporales</taxon>
        <taxon>Gigasporaceae</taxon>
        <taxon>Racocetra</taxon>
    </lineage>
</organism>
<evidence type="ECO:0000313" key="2">
    <source>
        <dbReference type="Proteomes" id="UP000789920"/>
    </source>
</evidence>
<reference evidence="1" key="1">
    <citation type="submission" date="2021-06" db="EMBL/GenBank/DDBJ databases">
        <authorList>
            <person name="Kallberg Y."/>
            <person name="Tangrot J."/>
            <person name="Rosling A."/>
        </authorList>
    </citation>
    <scope>NUCLEOTIDE SEQUENCE</scope>
    <source>
        <strain evidence="1">MA461A</strain>
    </source>
</reference>
<dbReference type="EMBL" id="CAJVQC010108147">
    <property type="protein sequence ID" value="CAG8834072.1"/>
    <property type="molecule type" value="Genomic_DNA"/>
</dbReference>
<gene>
    <name evidence="1" type="ORF">RPERSI_LOCUS29066</name>
</gene>
<evidence type="ECO:0000313" key="1">
    <source>
        <dbReference type="EMBL" id="CAG8834072.1"/>
    </source>
</evidence>
<name>A0ACA9SAZ9_9GLOM</name>
<proteinExistence type="predicted"/>